<reference evidence="1" key="1">
    <citation type="submission" date="2018-11" db="EMBL/GenBank/DDBJ databases">
        <authorList>
            <consortium name="PulseNet: The National Subtyping Network for Foodborne Disease Surveillance"/>
            <person name="Tarr C.L."/>
            <person name="Trees E."/>
            <person name="Katz L.S."/>
            <person name="Carleton-Romer H.A."/>
            <person name="Stroika S."/>
            <person name="Kucerova Z."/>
            <person name="Roache K.F."/>
            <person name="Sabol A.L."/>
            <person name="Besser J."/>
            <person name="Gerner-Smidt P."/>
        </authorList>
    </citation>
    <scope>NUCLEOTIDE SEQUENCE [LARGE SCALE GENOMIC DNA]</scope>
    <source>
        <strain evidence="1">PNUSAS059688</strain>
    </source>
</reference>
<dbReference type="AlphaFoldDB" id="A0A3K9AAT6"/>
<organism evidence="1">
    <name type="scientific">Salmonella enterica</name>
    <name type="common">Salmonella choleraesuis</name>
    <dbReference type="NCBI Taxonomy" id="28901"/>
    <lineage>
        <taxon>Bacteria</taxon>
        <taxon>Pseudomonadati</taxon>
        <taxon>Pseudomonadota</taxon>
        <taxon>Gammaproteobacteria</taxon>
        <taxon>Enterobacterales</taxon>
        <taxon>Enterobacteriaceae</taxon>
        <taxon>Salmonella</taxon>
    </lineage>
</organism>
<dbReference type="EMBL" id="ROVY01000048">
    <property type="protein sequence ID" value="MHI23115.1"/>
    <property type="molecule type" value="Genomic_DNA"/>
</dbReference>
<feature type="non-terminal residue" evidence="1">
    <location>
        <position position="70"/>
    </location>
</feature>
<sequence length="70" mass="8220">MFKPIHNNGASNIIFDFDRAEKDDITGMKDIVDYRERIKQLSAVSLQFSQLFCQFENFCKKNNVLIFCHS</sequence>
<comment type="caution">
    <text evidence="1">The sequence shown here is derived from an EMBL/GenBank/DDBJ whole genome shotgun (WGS) entry which is preliminary data.</text>
</comment>
<name>A0A3K9AAT6_SALER</name>
<accession>A0A3K9AAT6</accession>
<proteinExistence type="predicted"/>
<gene>
    <name evidence="1" type="ORF">EEM47_14925</name>
</gene>
<dbReference type="Proteomes" id="UP000885364">
    <property type="component" value="Unassembled WGS sequence"/>
</dbReference>
<protein>
    <submittedName>
        <fullName evidence="1">Uncharacterized protein</fullName>
    </submittedName>
</protein>
<evidence type="ECO:0000313" key="1">
    <source>
        <dbReference type="EMBL" id="MHI23115.1"/>
    </source>
</evidence>